<sequence length="143" mass="16560">MADPQECLVEGAVEQIAEHMPENSIIYRECYHCQTPAYEMIRVTKTEIRPCHVRGLADERALYITGEVLLRFQMPKCGAIEGEEKSKYKLESELLVLNYAWLRDAKKYKAENIADTFGENSHHLCKVFSDKALARKQPKKQKR</sequence>
<dbReference type="AlphaFoldDB" id="I4B2L5"/>
<name>I4B2L5_TURPD</name>
<organism evidence="1 2">
    <name type="scientific">Turneriella parva (strain ATCC BAA-1111 / DSM 21527 / NCTC 11395 / H)</name>
    <name type="common">Leptospira parva</name>
    <dbReference type="NCBI Taxonomy" id="869212"/>
    <lineage>
        <taxon>Bacteria</taxon>
        <taxon>Pseudomonadati</taxon>
        <taxon>Spirochaetota</taxon>
        <taxon>Spirochaetia</taxon>
        <taxon>Leptospirales</taxon>
        <taxon>Leptospiraceae</taxon>
        <taxon>Turneriella</taxon>
    </lineage>
</organism>
<dbReference type="STRING" id="869212.Turpa_0871"/>
<dbReference type="EMBL" id="CP002959">
    <property type="protein sequence ID" value="AFM11522.1"/>
    <property type="molecule type" value="Genomic_DNA"/>
</dbReference>
<reference evidence="1 2" key="1">
    <citation type="submission" date="2012-06" db="EMBL/GenBank/DDBJ databases">
        <title>The complete chromosome of genome of Turneriella parva DSM 21527.</title>
        <authorList>
            <consortium name="US DOE Joint Genome Institute (JGI-PGF)"/>
            <person name="Lucas S."/>
            <person name="Han J."/>
            <person name="Lapidus A."/>
            <person name="Bruce D."/>
            <person name="Goodwin L."/>
            <person name="Pitluck S."/>
            <person name="Peters L."/>
            <person name="Kyrpides N."/>
            <person name="Mavromatis K."/>
            <person name="Ivanova N."/>
            <person name="Mikhailova N."/>
            <person name="Chertkov O."/>
            <person name="Detter J.C."/>
            <person name="Tapia R."/>
            <person name="Han C."/>
            <person name="Land M."/>
            <person name="Hauser L."/>
            <person name="Markowitz V."/>
            <person name="Cheng J.-F."/>
            <person name="Hugenholtz P."/>
            <person name="Woyke T."/>
            <person name="Wu D."/>
            <person name="Gronow S."/>
            <person name="Wellnitz S."/>
            <person name="Brambilla E."/>
            <person name="Klenk H.-P."/>
            <person name="Eisen J.A."/>
        </authorList>
    </citation>
    <scope>NUCLEOTIDE SEQUENCE [LARGE SCALE GENOMIC DNA]</scope>
    <source>
        <strain evidence="2">ATCC BAA-1111 / DSM 21527 / NCTC 11395 / H</strain>
    </source>
</reference>
<dbReference type="HOGENOM" id="CLU_1805350_0_0_12"/>
<dbReference type="KEGG" id="tpx:Turpa_0871"/>
<dbReference type="Proteomes" id="UP000006048">
    <property type="component" value="Chromosome"/>
</dbReference>
<accession>I4B2L5</accession>
<evidence type="ECO:0000313" key="1">
    <source>
        <dbReference type="EMBL" id="AFM11522.1"/>
    </source>
</evidence>
<protein>
    <submittedName>
        <fullName evidence="1">Uncharacterized protein</fullName>
    </submittedName>
</protein>
<evidence type="ECO:0000313" key="2">
    <source>
        <dbReference type="Proteomes" id="UP000006048"/>
    </source>
</evidence>
<proteinExistence type="predicted"/>
<keyword evidence="2" id="KW-1185">Reference proteome</keyword>
<gene>
    <name evidence="1" type="ordered locus">Turpa_0871</name>
</gene>